<name>A0ABV7DBS2_9HYPH</name>
<comment type="caution">
    <text evidence="2">The sequence shown here is derived from an EMBL/GenBank/DDBJ whole genome shotgun (WGS) entry which is preliminary data.</text>
</comment>
<evidence type="ECO:0000313" key="2">
    <source>
        <dbReference type="EMBL" id="MFC3072391.1"/>
    </source>
</evidence>
<reference evidence="3" key="1">
    <citation type="journal article" date="2019" name="Int. J. Syst. Evol. Microbiol.">
        <title>The Global Catalogue of Microorganisms (GCM) 10K type strain sequencing project: providing services to taxonomists for standard genome sequencing and annotation.</title>
        <authorList>
            <consortium name="The Broad Institute Genomics Platform"/>
            <consortium name="The Broad Institute Genome Sequencing Center for Infectious Disease"/>
            <person name="Wu L."/>
            <person name="Ma J."/>
        </authorList>
    </citation>
    <scope>NUCLEOTIDE SEQUENCE [LARGE SCALE GENOMIC DNA]</scope>
    <source>
        <strain evidence="3">KCTC 52677</strain>
    </source>
</reference>
<feature type="transmembrane region" description="Helical" evidence="1">
    <location>
        <begin position="138"/>
        <end position="159"/>
    </location>
</feature>
<proteinExistence type="predicted"/>
<organism evidence="2 3">
    <name type="scientific">Shinella pollutisoli</name>
    <dbReference type="NCBI Taxonomy" id="2250594"/>
    <lineage>
        <taxon>Bacteria</taxon>
        <taxon>Pseudomonadati</taxon>
        <taxon>Pseudomonadota</taxon>
        <taxon>Alphaproteobacteria</taxon>
        <taxon>Hyphomicrobiales</taxon>
        <taxon>Rhizobiaceae</taxon>
        <taxon>Shinella</taxon>
    </lineage>
</organism>
<keyword evidence="1" id="KW-0812">Transmembrane</keyword>
<dbReference type="Proteomes" id="UP001595377">
    <property type="component" value="Unassembled WGS sequence"/>
</dbReference>
<dbReference type="RefSeq" id="WP_257317883.1">
    <property type="nucleotide sequence ID" value="NZ_JANFDG010000035.1"/>
</dbReference>
<evidence type="ECO:0000256" key="1">
    <source>
        <dbReference type="SAM" id="Phobius"/>
    </source>
</evidence>
<feature type="transmembrane region" description="Helical" evidence="1">
    <location>
        <begin position="165"/>
        <end position="183"/>
    </location>
</feature>
<dbReference type="EMBL" id="JBHRSP010000006">
    <property type="protein sequence ID" value="MFC3072391.1"/>
    <property type="molecule type" value="Genomic_DNA"/>
</dbReference>
<gene>
    <name evidence="2" type="ORF">ACFOHH_04655</name>
</gene>
<feature type="transmembrane region" description="Helical" evidence="1">
    <location>
        <begin position="6"/>
        <end position="24"/>
    </location>
</feature>
<accession>A0ABV7DBS2</accession>
<sequence length="206" mass="22752">MEAGQIALYGLIFIGMNYASFLCVRRYHFSRMVKLAETIVAHPQSSAGDRAWVDFAFTQAAYGKLLKLNHIPALFTASLTIVPRMISAFRAGRLNRVSDDYEKNLAARIAKLSGADPATGAWWGSETSSRLMHHSISVGLFNAFPMFMLVFACTFPAFIIGLASLPFALGVSVFKPSVVGSLVSSMRRTFDIKIVELTEHFQYKQG</sequence>
<keyword evidence="1" id="KW-1133">Transmembrane helix</keyword>
<keyword evidence="3" id="KW-1185">Reference proteome</keyword>
<evidence type="ECO:0000313" key="3">
    <source>
        <dbReference type="Proteomes" id="UP001595377"/>
    </source>
</evidence>
<protein>
    <submittedName>
        <fullName evidence="2">Uncharacterized protein</fullName>
    </submittedName>
</protein>
<keyword evidence="1" id="KW-0472">Membrane</keyword>